<comment type="caution">
    <text evidence="2">The sequence shown here is derived from an EMBL/GenBank/DDBJ whole genome shotgun (WGS) entry which is preliminary data.</text>
</comment>
<reference evidence="3" key="1">
    <citation type="submission" date="2016-02" db="EMBL/GenBank/DDBJ databases">
        <title>Dietzia cinnamea strain CD11_5 genome sequencing and assembly.</title>
        <authorList>
            <person name="Kaur G."/>
            <person name="Nair G.R."/>
            <person name="Mayilraj S."/>
        </authorList>
    </citation>
    <scope>NUCLEOTIDE SEQUENCE [LARGE SCALE GENOMIC DNA]</scope>
    <source>
        <strain evidence="3">CD10_2</strain>
    </source>
</reference>
<dbReference type="AlphaFoldDB" id="A0AAP7KF78"/>
<evidence type="ECO:0000313" key="3">
    <source>
        <dbReference type="Proteomes" id="UP000077242"/>
    </source>
</evidence>
<dbReference type="Proteomes" id="UP000077242">
    <property type="component" value="Unassembled WGS sequence"/>
</dbReference>
<dbReference type="GeneID" id="49868254"/>
<evidence type="ECO:0000313" key="2">
    <source>
        <dbReference type="EMBL" id="OAH48288.1"/>
    </source>
</evidence>
<feature type="region of interest" description="Disordered" evidence="1">
    <location>
        <begin position="1"/>
        <end position="25"/>
    </location>
</feature>
<name>A0AAP7KF78_9PSED</name>
<gene>
    <name evidence="2" type="ORF">AYJ70_02115</name>
</gene>
<evidence type="ECO:0000256" key="1">
    <source>
        <dbReference type="SAM" id="MobiDB-lite"/>
    </source>
</evidence>
<protein>
    <submittedName>
        <fullName evidence="2">Uncharacterized protein</fullName>
    </submittedName>
</protein>
<organism evidence="2 3">
    <name type="scientific">Pseudomonas monteilii</name>
    <dbReference type="NCBI Taxonomy" id="76759"/>
    <lineage>
        <taxon>Bacteria</taxon>
        <taxon>Pseudomonadati</taxon>
        <taxon>Pseudomonadota</taxon>
        <taxon>Gammaproteobacteria</taxon>
        <taxon>Pseudomonadales</taxon>
        <taxon>Pseudomonadaceae</taxon>
        <taxon>Pseudomonas</taxon>
    </lineage>
</organism>
<proteinExistence type="predicted"/>
<dbReference type="EMBL" id="LSTU01000040">
    <property type="protein sequence ID" value="OAH48288.1"/>
    <property type="molecule type" value="Genomic_DNA"/>
</dbReference>
<accession>A0AAP7KF78</accession>
<sequence length="61" mass="6742">MQDEPKAELPGNAEQQTLEHVESEVKLSRRKRGVVPIVGMPCAPGYKQVGDECVMANVDFE</sequence>
<dbReference type="RefSeq" id="WP_016714624.1">
    <property type="nucleotide sequence ID" value="NZ_CP022562.1"/>
</dbReference>